<accession>A3ZWI8</accession>
<evidence type="ECO:0000313" key="3">
    <source>
        <dbReference type="Proteomes" id="UP000004358"/>
    </source>
</evidence>
<reference evidence="2 3" key="1">
    <citation type="submission" date="2006-02" db="EMBL/GenBank/DDBJ databases">
        <authorList>
            <person name="Amann R."/>
            <person name="Ferriera S."/>
            <person name="Johnson J."/>
            <person name="Kravitz S."/>
            <person name="Halpern A."/>
            <person name="Remington K."/>
            <person name="Beeson K."/>
            <person name="Tran B."/>
            <person name="Rogers Y.-H."/>
            <person name="Friedman R."/>
            <person name="Venter J.C."/>
        </authorList>
    </citation>
    <scope>NUCLEOTIDE SEQUENCE [LARGE SCALE GENOMIC DNA]</scope>
    <source>
        <strain evidence="2 3">DSM 3645</strain>
    </source>
</reference>
<gene>
    <name evidence="2" type="ORF">DSM3645_26374</name>
</gene>
<protein>
    <submittedName>
        <fullName evidence="2">Probable mu-protocadherin-putative cell-suface protein</fullName>
    </submittedName>
</protein>
<sequence length="540" mass="53044">MDAMIRQRLTWTVTFGLILAISYSQCWARGGFGGGGGRGGFGGGGGGFSGGARGGMGGGGFSGGGGFNRGAGGLGGGGNFGGLGGAGGINRGAGGLGGGAGNFGGLGGGGGLDRGVGGLGGGAGNFGGLGGGGLDRGAGNFGGLGAGGAGGLDRGAGNFGGLGGAGLNGKAPSRGQLNNFLGLPSDEGLHNLGTNVNHNSWDGNNFDVNHGSVDGPRGGAAAGTTVTGPRDNTVGRGAAVGPNGGAVAGRGFEGAGGAAGGQAIGRGPNGGVAAGGAIRGPNGGAAARGAVVGPHGGAAAGFARVSPSGRYNCAVAVRGNFNHWGVYGHGWYTNHPGAWFAAGWTAGYCWRAATWNSLDSWMGYYPVAPVYYDYGNTVVYQDDGVYVNGQNAGTPQQYYDQASTLATDGADASASKEGDWLPLGVFALTKTGETTSDVTIQLAINKQGIIRGNYTDTKTDKTQVIQGSADKKTQRVAFTVGDNTTNVVETGLYNLTKDEAPALIHFGTEKTEQWLLVRLKNPDDSGADADSNSNSDPLSE</sequence>
<proteinExistence type="predicted"/>
<dbReference type="STRING" id="314230.DSM3645_26374"/>
<dbReference type="HOGENOM" id="CLU_510775_0_0_0"/>
<evidence type="ECO:0000313" key="2">
    <source>
        <dbReference type="EMBL" id="EAQ79216.1"/>
    </source>
</evidence>
<dbReference type="Proteomes" id="UP000004358">
    <property type="component" value="Unassembled WGS sequence"/>
</dbReference>
<name>A3ZWI8_9BACT</name>
<comment type="caution">
    <text evidence="2">The sequence shown here is derived from an EMBL/GenBank/DDBJ whole genome shotgun (WGS) entry which is preliminary data.</text>
</comment>
<evidence type="ECO:0000256" key="1">
    <source>
        <dbReference type="SAM" id="MobiDB-lite"/>
    </source>
</evidence>
<dbReference type="AlphaFoldDB" id="A3ZWI8"/>
<feature type="region of interest" description="Disordered" evidence="1">
    <location>
        <begin position="521"/>
        <end position="540"/>
    </location>
</feature>
<dbReference type="EMBL" id="AANZ01000015">
    <property type="protein sequence ID" value="EAQ79216.1"/>
    <property type="molecule type" value="Genomic_DNA"/>
</dbReference>
<organism evidence="2 3">
    <name type="scientific">Blastopirellula marina DSM 3645</name>
    <dbReference type="NCBI Taxonomy" id="314230"/>
    <lineage>
        <taxon>Bacteria</taxon>
        <taxon>Pseudomonadati</taxon>
        <taxon>Planctomycetota</taxon>
        <taxon>Planctomycetia</taxon>
        <taxon>Pirellulales</taxon>
        <taxon>Pirellulaceae</taxon>
        <taxon>Blastopirellula</taxon>
    </lineage>
</organism>
<dbReference type="eggNOG" id="COG5183">
    <property type="taxonomic scope" value="Bacteria"/>
</dbReference>
<feature type="compositionally biased region" description="Low complexity" evidence="1">
    <location>
        <begin position="528"/>
        <end position="540"/>
    </location>
</feature>